<reference evidence="2 3" key="1">
    <citation type="submission" date="2016-11" db="EMBL/GenBank/DDBJ databases">
        <authorList>
            <person name="Jaros S."/>
            <person name="Januszkiewicz K."/>
            <person name="Wedrychowicz H."/>
        </authorList>
    </citation>
    <scope>NUCLEOTIDE SEQUENCE [LARGE SCALE GENOMIC DNA]</scope>
    <source>
        <strain evidence="2 3">DSM 16917</strain>
    </source>
</reference>
<proteinExistence type="predicted"/>
<evidence type="ECO:0000256" key="1">
    <source>
        <dbReference type="SAM" id="MobiDB-lite"/>
    </source>
</evidence>
<dbReference type="EMBL" id="FQXG01000003">
    <property type="protein sequence ID" value="SHH56421.1"/>
    <property type="molecule type" value="Genomic_DNA"/>
</dbReference>
<gene>
    <name evidence="2" type="ORF">SAMN02745129_2352</name>
</gene>
<evidence type="ECO:0008006" key="4">
    <source>
        <dbReference type="Google" id="ProtNLM"/>
    </source>
</evidence>
<feature type="compositionally biased region" description="Basic residues" evidence="1">
    <location>
        <begin position="1"/>
        <end position="11"/>
    </location>
</feature>
<evidence type="ECO:0000313" key="2">
    <source>
        <dbReference type="EMBL" id="SHH56421.1"/>
    </source>
</evidence>
<dbReference type="AlphaFoldDB" id="A0A1M5U0L2"/>
<accession>A0A1M5U0L2</accession>
<dbReference type="OrthoDB" id="5881613at2"/>
<organism evidence="2 3">
    <name type="scientific">Ferrimonas marina</name>
    <dbReference type="NCBI Taxonomy" id="299255"/>
    <lineage>
        <taxon>Bacteria</taxon>
        <taxon>Pseudomonadati</taxon>
        <taxon>Pseudomonadota</taxon>
        <taxon>Gammaproteobacteria</taxon>
        <taxon>Alteromonadales</taxon>
        <taxon>Ferrimonadaceae</taxon>
        <taxon>Ferrimonas</taxon>
    </lineage>
</organism>
<protein>
    <recommendedName>
        <fullName evidence="4">GIY-YIG domain-containing protein</fullName>
    </recommendedName>
</protein>
<feature type="region of interest" description="Disordered" evidence="1">
    <location>
        <begin position="1"/>
        <end position="28"/>
    </location>
</feature>
<keyword evidence="3" id="KW-1185">Reference proteome</keyword>
<dbReference type="RefSeq" id="WP_067655760.1">
    <property type="nucleotide sequence ID" value="NZ_FQXG01000003.1"/>
</dbReference>
<sequence>MQNSQHKLKTQRHSETSKPKRRYKPNGYWNDKARCQQEAYKYLNRHAFFKSSPGAYVSAKRNGWLDEITAHYQGYKPKGYWNDKARCQREADRFQTRTEFQKGSPSAHQAAKRNGWLEEMTQNYPNTIHPANYWTKERCWAEALQFQARKPFQVGSSSAYKAARLHGWLDDICSHMRRRGSLTKRMVYIAAFPNKVAYIGLTYNLQERSEAHLGTGDRSNKDSAVLSHIKSSGEQPTITPLSLYLDHELAATIEQATINHFRRAGWRLLNRQAGGGLGASIRRWDEETIRRTAKAYDSIQAFKEGALNAYNAASRMGILKELTQHMYSKIKRAGYWTKERCHQEALKYATRSLFMKGCPSAYSKAKQQGWNHEICSHMTSRHKPLGYWNDKALCQAEALKFTRHGDFQEGARGASAAAIRLGFYDEITTHMGPRRPRRAR</sequence>
<dbReference type="Proteomes" id="UP000184268">
    <property type="component" value="Unassembled WGS sequence"/>
</dbReference>
<evidence type="ECO:0000313" key="3">
    <source>
        <dbReference type="Proteomes" id="UP000184268"/>
    </source>
</evidence>
<name>A0A1M5U0L2_9GAMM</name>